<sequence>MYTFEELSTEPVHTFCYLIGVLKKWPQKNQITADFFTGQFEWLINVEDQSDTVWKTRRRCDLTRKYVLPTAPLTMTPSWSPFPLASNVMPELLQHGRTDDAWASAYAIFNPVLKVGEVITLQFGGKKTSFETPVTDGQLQFENVHAHHFFWLLEMTIARAQKMKKPIILAGLPGFGYQNVLDQDLIGESRLRLLEAGYLYPSRAPQGARFSFLSDPNARAARKEEMERLTRSSPVFPPPPCC</sequence>
<evidence type="ECO:0000313" key="2">
    <source>
        <dbReference type="Proteomes" id="UP001596052"/>
    </source>
</evidence>
<name>A0ABW0KUX2_9BACT</name>
<gene>
    <name evidence="1" type="ORF">ACFQDI_16080</name>
</gene>
<dbReference type="Proteomes" id="UP001596052">
    <property type="component" value="Unassembled WGS sequence"/>
</dbReference>
<dbReference type="RefSeq" id="WP_377168564.1">
    <property type="nucleotide sequence ID" value="NZ_JBHSMQ010000005.1"/>
</dbReference>
<evidence type="ECO:0000313" key="1">
    <source>
        <dbReference type="EMBL" id="MFC5456382.1"/>
    </source>
</evidence>
<dbReference type="EMBL" id="JBHSMQ010000005">
    <property type="protein sequence ID" value="MFC5456382.1"/>
    <property type="molecule type" value="Genomic_DNA"/>
</dbReference>
<keyword evidence="2" id="KW-1185">Reference proteome</keyword>
<accession>A0ABW0KUX2</accession>
<protein>
    <submittedName>
        <fullName evidence="1">Uncharacterized protein</fullName>
    </submittedName>
</protein>
<comment type="caution">
    <text evidence="1">The sequence shown here is derived from an EMBL/GenBank/DDBJ whole genome shotgun (WGS) entry which is preliminary data.</text>
</comment>
<proteinExistence type="predicted"/>
<reference evidence="2" key="1">
    <citation type="journal article" date="2019" name="Int. J. Syst. Evol. Microbiol.">
        <title>The Global Catalogue of Microorganisms (GCM) 10K type strain sequencing project: providing services to taxonomists for standard genome sequencing and annotation.</title>
        <authorList>
            <consortium name="The Broad Institute Genomics Platform"/>
            <consortium name="The Broad Institute Genome Sequencing Center for Infectious Disease"/>
            <person name="Wu L."/>
            <person name="Ma J."/>
        </authorList>
    </citation>
    <scope>NUCLEOTIDE SEQUENCE [LARGE SCALE GENOMIC DNA]</scope>
    <source>
        <strain evidence="2">CGMCC 4.1469</strain>
    </source>
</reference>
<organism evidence="1 2">
    <name type="scientific">Prosthecobacter fluviatilis</name>
    <dbReference type="NCBI Taxonomy" id="445931"/>
    <lineage>
        <taxon>Bacteria</taxon>
        <taxon>Pseudomonadati</taxon>
        <taxon>Verrucomicrobiota</taxon>
        <taxon>Verrucomicrobiia</taxon>
        <taxon>Verrucomicrobiales</taxon>
        <taxon>Verrucomicrobiaceae</taxon>
        <taxon>Prosthecobacter</taxon>
    </lineage>
</organism>